<proteinExistence type="predicted"/>
<keyword evidence="2" id="KW-1185">Reference proteome</keyword>
<accession>A0A1I7W6N8</accession>
<protein>
    <submittedName>
        <fullName evidence="3">Uncharacterized protein</fullName>
    </submittedName>
</protein>
<dbReference type="AlphaFoldDB" id="A0A1I7W6N8"/>
<keyword evidence="1" id="KW-1133">Transmembrane helix</keyword>
<evidence type="ECO:0000313" key="2">
    <source>
        <dbReference type="Proteomes" id="UP000095283"/>
    </source>
</evidence>
<keyword evidence="1" id="KW-0812">Transmembrane</keyword>
<organism evidence="2 3">
    <name type="scientific">Heterorhabditis bacteriophora</name>
    <name type="common">Entomopathogenic nematode worm</name>
    <dbReference type="NCBI Taxonomy" id="37862"/>
    <lineage>
        <taxon>Eukaryota</taxon>
        <taxon>Metazoa</taxon>
        <taxon>Ecdysozoa</taxon>
        <taxon>Nematoda</taxon>
        <taxon>Chromadorea</taxon>
        <taxon>Rhabditida</taxon>
        <taxon>Rhabditina</taxon>
        <taxon>Rhabditomorpha</taxon>
        <taxon>Strongyloidea</taxon>
        <taxon>Heterorhabditidae</taxon>
        <taxon>Heterorhabditis</taxon>
    </lineage>
</organism>
<name>A0A1I7W6N8_HETBA</name>
<reference evidence="3" key="1">
    <citation type="submission" date="2016-11" db="UniProtKB">
        <authorList>
            <consortium name="WormBaseParasite"/>
        </authorList>
    </citation>
    <scope>IDENTIFICATION</scope>
</reference>
<feature type="transmembrane region" description="Helical" evidence="1">
    <location>
        <begin position="49"/>
        <end position="68"/>
    </location>
</feature>
<evidence type="ECO:0000313" key="3">
    <source>
        <dbReference type="WBParaSite" id="Hba_00272"/>
    </source>
</evidence>
<dbReference type="WBParaSite" id="Hba_00272">
    <property type="protein sequence ID" value="Hba_00272"/>
    <property type="gene ID" value="Hba_00272"/>
</dbReference>
<sequence>MDLIKKLKTLVSVEKADITLSYCYYLYYIHILLHTYSTESDVGSNSNNLFCFHVIFIMLNMYNSLALFKSGSYLYYEIGKRGPETKTGRGTTGIAQLKQLPTTLFNQQSNYTTKIIKPFNKHSPFTTSWSYIYIYDLL</sequence>
<keyword evidence="1" id="KW-0472">Membrane</keyword>
<feature type="transmembrane region" description="Helical" evidence="1">
    <location>
        <begin position="20"/>
        <end position="37"/>
    </location>
</feature>
<evidence type="ECO:0000256" key="1">
    <source>
        <dbReference type="SAM" id="Phobius"/>
    </source>
</evidence>
<dbReference type="Proteomes" id="UP000095283">
    <property type="component" value="Unplaced"/>
</dbReference>